<dbReference type="Proteomes" id="UP000001235">
    <property type="component" value="Chromosome"/>
</dbReference>
<evidence type="ECO:0000256" key="8">
    <source>
        <dbReference type="ARBA" id="ARBA00022722"/>
    </source>
</evidence>
<dbReference type="SMART" id="SM00279">
    <property type="entry name" value="HhH2"/>
    <property type="match status" value="1"/>
</dbReference>
<dbReference type="SMART" id="SM00475">
    <property type="entry name" value="53EXOc"/>
    <property type="match status" value="1"/>
</dbReference>
<keyword evidence="9 17" id="KW-0227">DNA damage</keyword>
<dbReference type="EC" id="2.7.7.7" evidence="3 16"/>
<dbReference type="GO" id="GO:0006261">
    <property type="term" value="P:DNA-templated DNA replication"/>
    <property type="evidence" value="ECO:0007669"/>
    <property type="project" value="UniProtKB-UniRule"/>
</dbReference>
<evidence type="ECO:0000256" key="14">
    <source>
        <dbReference type="ARBA" id="ARBA00023204"/>
    </source>
</evidence>
<organism evidence="21 22">
    <name type="scientific">Gallionella capsiferriformans (strain ES-2)</name>
    <name type="common">Gallionella ferruginea capsiferriformans (strain ES-2)</name>
    <dbReference type="NCBI Taxonomy" id="395494"/>
    <lineage>
        <taxon>Bacteria</taxon>
        <taxon>Pseudomonadati</taxon>
        <taxon>Pseudomonadota</taxon>
        <taxon>Betaproteobacteria</taxon>
        <taxon>Nitrosomonadales</taxon>
        <taxon>Gallionellaceae</taxon>
        <taxon>Gallionella</taxon>
    </lineage>
</organism>
<dbReference type="CDD" id="cd09898">
    <property type="entry name" value="H3TH_53EXO"/>
    <property type="match status" value="1"/>
</dbReference>
<evidence type="ECO:0000256" key="2">
    <source>
        <dbReference type="ARBA" id="ARBA00011541"/>
    </source>
</evidence>
<evidence type="ECO:0000256" key="10">
    <source>
        <dbReference type="ARBA" id="ARBA00022801"/>
    </source>
</evidence>
<keyword evidence="5 17" id="KW-0808">Transferase</keyword>
<evidence type="ECO:0000256" key="9">
    <source>
        <dbReference type="ARBA" id="ARBA00022763"/>
    </source>
</evidence>
<dbReference type="InterPro" id="IPR029060">
    <property type="entry name" value="PIN-like_dom_sf"/>
</dbReference>
<evidence type="ECO:0000259" key="19">
    <source>
        <dbReference type="SMART" id="SM00475"/>
    </source>
</evidence>
<keyword evidence="14 17" id="KW-0234">DNA repair</keyword>
<dbReference type="FunFam" id="3.30.420.10:FF:000026">
    <property type="entry name" value="DNA polymerase I"/>
    <property type="match status" value="1"/>
</dbReference>
<evidence type="ECO:0000313" key="22">
    <source>
        <dbReference type="Proteomes" id="UP000001235"/>
    </source>
</evidence>
<dbReference type="FunFam" id="3.40.50.1010:FF:000001">
    <property type="entry name" value="DNA polymerase I"/>
    <property type="match status" value="1"/>
</dbReference>
<dbReference type="NCBIfam" id="NF004397">
    <property type="entry name" value="PRK05755.1"/>
    <property type="match status" value="1"/>
</dbReference>
<dbReference type="KEGG" id="gca:Galf_0198"/>
<dbReference type="EMBL" id="CP002159">
    <property type="protein sequence ID" value="ADL54243.1"/>
    <property type="molecule type" value="Genomic_DNA"/>
</dbReference>
<dbReference type="InterPro" id="IPR002298">
    <property type="entry name" value="DNA_polymerase_A"/>
</dbReference>
<dbReference type="PRINTS" id="PR00868">
    <property type="entry name" value="DNAPOLI"/>
</dbReference>
<dbReference type="eggNOG" id="COG0258">
    <property type="taxonomic scope" value="Bacteria"/>
</dbReference>
<dbReference type="PANTHER" id="PTHR10133:SF27">
    <property type="entry name" value="DNA POLYMERASE NU"/>
    <property type="match status" value="1"/>
</dbReference>
<evidence type="ECO:0000256" key="4">
    <source>
        <dbReference type="ARBA" id="ARBA00020311"/>
    </source>
</evidence>
<evidence type="ECO:0000256" key="16">
    <source>
        <dbReference type="NCBIfam" id="TIGR00593"/>
    </source>
</evidence>
<comment type="catalytic activity">
    <reaction evidence="15 17">
        <text>DNA(n) + a 2'-deoxyribonucleoside 5'-triphosphate = DNA(n+1) + diphosphate</text>
        <dbReference type="Rhea" id="RHEA:22508"/>
        <dbReference type="Rhea" id="RHEA-COMP:17339"/>
        <dbReference type="Rhea" id="RHEA-COMP:17340"/>
        <dbReference type="ChEBI" id="CHEBI:33019"/>
        <dbReference type="ChEBI" id="CHEBI:61560"/>
        <dbReference type="ChEBI" id="CHEBI:173112"/>
        <dbReference type="EC" id="2.7.7.7"/>
    </reaction>
</comment>
<comment type="similarity">
    <text evidence="1 17">Belongs to the DNA polymerase type-A family.</text>
</comment>
<keyword evidence="7 17" id="KW-0235">DNA replication</keyword>
<dbReference type="OrthoDB" id="9806424at2"/>
<dbReference type="Gene3D" id="3.40.50.1010">
    <property type="entry name" value="5'-nuclease"/>
    <property type="match status" value="1"/>
</dbReference>
<dbReference type="Gene3D" id="1.20.1060.10">
    <property type="entry name" value="Taq DNA Polymerase, Chain T, domain 4"/>
    <property type="match status" value="1"/>
</dbReference>
<dbReference type="PROSITE" id="PS00447">
    <property type="entry name" value="DNA_POLYMERASE_A"/>
    <property type="match status" value="1"/>
</dbReference>
<dbReference type="HOGENOM" id="CLU_004675_0_0_4"/>
<evidence type="ECO:0000256" key="6">
    <source>
        <dbReference type="ARBA" id="ARBA00022695"/>
    </source>
</evidence>
<dbReference type="Pfam" id="PF01612">
    <property type="entry name" value="DNA_pol_A_exo1"/>
    <property type="match status" value="1"/>
</dbReference>
<dbReference type="Pfam" id="PF00476">
    <property type="entry name" value="DNA_pol_A"/>
    <property type="match status" value="1"/>
</dbReference>
<evidence type="ECO:0000256" key="13">
    <source>
        <dbReference type="ARBA" id="ARBA00023125"/>
    </source>
</evidence>
<keyword evidence="8" id="KW-0540">Nuclease</keyword>
<dbReference type="InterPro" id="IPR001098">
    <property type="entry name" value="DNA-dir_DNA_pol_A_palm_dom"/>
</dbReference>
<dbReference type="CDD" id="cd06139">
    <property type="entry name" value="DNA_polA_I_Ecoli_like_exo"/>
    <property type="match status" value="1"/>
</dbReference>
<evidence type="ECO:0000256" key="17">
    <source>
        <dbReference type="RuleBase" id="RU004460"/>
    </source>
</evidence>
<dbReference type="SUPFAM" id="SSF88723">
    <property type="entry name" value="PIN domain-like"/>
    <property type="match status" value="1"/>
</dbReference>
<dbReference type="InterPro" id="IPR019760">
    <property type="entry name" value="DNA-dir_DNA_pol_A_CS"/>
</dbReference>
<dbReference type="InterPro" id="IPR012337">
    <property type="entry name" value="RNaseH-like_sf"/>
</dbReference>
<evidence type="ECO:0000259" key="18">
    <source>
        <dbReference type="SMART" id="SM00474"/>
    </source>
</evidence>
<evidence type="ECO:0000256" key="15">
    <source>
        <dbReference type="ARBA" id="ARBA00049244"/>
    </source>
</evidence>
<sequence>MSTKTLLLVDGSSFLYRAFHAIPEMRNQHGEPTNAIYGVHNMLRRLRQDFPADYSLCVFDAKGKTFRDDLYPQYKANRPSMPADLVAQIEPLHQLIAASGWKIAMVEGVEADDVIGTLARQASRDGVRCIVATGDKDLAQLVDEHVTLINTMNNETLDMAGVKAKFGVPPELIVDYLALMGDTVDNVPGVEKVGPKTAVKWLLQHGSLDNLMRNADTISGVVGANLRNALEWLPQARQLVTVKCDVPDLPLYAELVAPTPDKAALRQLFERLNFKTWLRELNAATEVAKAPEQAEVSAVPELVSTAQVQYQKILTGEQLDAWLARLLAADLVCLDTETTGLDVMDARLVGMSFAITPHEAAYLPLAHRYPGVPDQLDLDATLARLRPWLESEQHKKLGQNLKYDKHIFANHGIALRGISDDTLLESYVLESHKSHDMDSLALRHLGVKTISYEEVAGRGAKQICFDQVDLDIATRYAAEDADITLQLHQSLAPEITGKTGLQHVYRDIELPAMQVLFVMERNGVLLDANLLHVQSHELGVKLIALEARAHEAAEQPFNLNSPKQIQEILFDKLKLPVKKKTPSGAPSTDEEVLQELALDYPLPKILLEYRGMAKLKSTYTDKLPKMVNRATGRVHTSYSQAVAVTGRLASSDPNLQNIPIRSAEGRRIREAFIAPSGSCIVAADYSQIELRIMAHLSGDAGLLQAFAKNEDVHRATAAEIFMTTPVDVTTEQRRYAKVINFGLIYGMSAFGLAKQLGIERGAAQAYIARYFARYPGVRDYMDSTREQAKQQGYVETVFGRRLWLPEINSSNAMKRQGAERAAINAPMQGTAADLIKLAMIQVQGWLETEKLKTRLIMQVHDELVLEVPDDELSLIKASLPGLMCHVANLNVPLLVEVGSGKNWDVAH</sequence>
<protein>
    <recommendedName>
        <fullName evidence="4 16">DNA polymerase I</fullName>
        <ecNumber evidence="3 16">2.7.7.7</ecNumber>
    </recommendedName>
</protein>
<dbReference type="SUPFAM" id="SSF53098">
    <property type="entry name" value="Ribonuclease H-like"/>
    <property type="match status" value="1"/>
</dbReference>
<evidence type="ECO:0000256" key="1">
    <source>
        <dbReference type="ARBA" id="ARBA00007705"/>
    </source>
</evidence>
<dbReference type="GO" id="GO:0008408">
    <property type="term" value="F:3'-5' exonuclease activity"/>
    <property type="evidence" value="ECO:0007669"/>
    <property type="project" value="UniProtKB-UniRule"/>
</dbReference>
<dbReference type="CDD" id="cd09859">
    <property type="entry name" value="PIN_53EXO"/>
    <property type="match status" value="1"/>
</dbReference>
<dbReference type="InterPro" id="IPR036397">
    <property type="entry name" value="RNaseH_sf"/>
</dbReference>
<dbReference type="SUPFAM" id="SSF47807">
    <property type="entry name" value="5' to 3' exonuclease, C-terminal subdomain"/>
    <property type="match status" value="1"/>
</dbReference>
<evidence type="ECO:0000256" key="5">
    <source>
        <dbReference type="ARBA" id="ARBA00022679"/>
    </source>
</evidence>
<dbReference type="STRING" id="395494.Galf_0198"/>
<dbReference type="Pfam" id="PF01367">
    <property type="entry name" value="5_3_exonuc"/>
    <property type="match status" value="1"/>
</dbReference>
<evidence type="ECO:0000256" key="12">
    <source>
        <dbReference type="ARBA" id="ARBA00022932"/>
    </source>
</evidence>
<dbReference type="AlphaFoldDB" id="D9SIW7"/>
<feature type="domain" description="3'-5' exonuclease" evidence="18">
    <location>
        <begin position="310"/>
        <end position="496"/>
    </location>
</feature>
<dbReference type="CDD" id="cd08637">
    <property type="entry name" value="DNA_pol_A_pol_I_C"/>
    <property type="match status" value="1"/>
</dbReference>
<dbReference type="InterPro" id="IPR043502">
    <property type="entry name" value="DNA/RNA_pol_sf"/>
</dbReference>
<dbReference type="PANTHER" id="PTHR10133">
    <property type="entry name" value="DNA POLYMERASE I"/>
    <property type="match status" value="1"/>
</dbReference>
<dbReference type="eggNOG" id="COG0749">
    <property type="taxonomic scope" value="Bacteria"/>
</dbReference>
<dbReference type="GO" id="GO:0003677">
    <property type="term" value="F:DNA binding"/>
    <property type="evidence" value="ECO:0007669"/>
    <property type="project" value="UniProtKB-UniRule"/>
</dbReference>
<name>D9SIW7_GALCS</name>
<comment type="function">
    <text evidence="17">In addition to polymerase activity, this DNA polymerase exhibits 3'-5' and 5'-3' exonuclease activity.</text>
</comment>
<gene>
    <name evidence="17" type="primary">polA</name>
    <name evidence="21" type="ordered locus">Galf_0198</name>
</gene>
<dbReference type="RefSeq" id="WP_013292186.1">
    <property type="nucleotide sequence ID" value="NC_014394.1"/>
</dbReference>
<dbReference type="Gene3D" id="1.10.150.20">
    <property type="entry name" value="5' to 3' exonuclease, C-terminal subdomain"/>
    <property type="match status" value="2"/>
</dbReference>
<dbReference type="GO" id="GO:0008409">
    <property type="term" value="F:5'-3' exonuclease activity"/>
    <property type="evidence" value="ECO:0007669"/>
    <property type="project" value="UniProtKB-UniRule"/>
</dbReference>
<dbReference type="SMART" id="SM00474">
    <property type="entry name" value="35EXOc"/>
    <property type="match status" value="1"/>
</dbReference>
<dbReference type="NCBIfam" id="TIGR00593">
    <property type="entry name" value="pola"/>
    <property type="match status" value="1"/>
</dbReference>
<keyword evidence="12 17" id="KW-0239">DNA-directed DNA polymerase</keyword>
<proteinExistence type="inferred from homology"/>
<dbReference type="GO" id="GO:0003887">
    <property type="term" value="F:DNA-directed DNA polymerase activity"/>
    <property type="evidence" value="ECO:0007669"/>
    <property type="project" value="UniProtKB-UniRule"/>
</dbReference>
<dbReference type="InterPro" id="IPR020045">
    <property type="entry name" value="DNA_polI_H3TH"/>
</dbReference>
<feature type="domain" description="5'-3' exonuclease" evidence="19">
    <location>
        <begin position="3"/>
        <end position="257"/>
    </location>
</feature>
<evidence type="ECO:0000259" key="20">
    <source>
        <dbReference type="SMART" id="SM00482"/>
    </source>
</evidence>
<dbReference type="Gene3D" id="3.30.70.370">
    <property type="match status" value="1"/>
</dbReference>
<dbReference type="FunFam" id="1.10.150.20:FF:000002">
    <property type="entry name" value="DNA polymerase I"/>
    <property type="match status" value="1"/>
</dbReference>
<dbReference type="Pfam" id="PF02739">
    <property type="entry name" value="5_3_exonuc_N"/>
    <property type="match status" value="1"/>
</dbReference>
<dbReference type="Gene3D" id="3.30.420.10">
    <property type="entry name" value="Ribonuclease H-like superfamily/Ribonuclease H"/>
    <property type="match status" value="1"/>
</dbReference>
<dbReference type="InterPro" id="IPR036279">
    <property type="entry name" value="5-3_exonuclease_C_sf"/>
</dbReference>
<comment type="subunit">
    <text evidence="2">Single-chain monomer with multiple functions.</text>
</comment>
<reference evidence="21 22" key="1">
    <citation type="submission" date="2010-08" db="EMBL/GenBank/DDBJ databases">
        <title>Complete sequence of Gallionella capsiferriformans ES-2.</title>
        <authorList>
            <consortium name="US DOE Joint Genome Institute"/>
            <person name="Lucas S."/>
            <person name="Copeland A."/>
            <person name="Lapidus A."/>
            <person name="Cheng J.-F."/>
            <person name="Bruce D."/>
            <person name="Goodwin L."/>
            <person name="Pitluck S."/>
            <person name="Chertkov O."/>
            <person name="Davenport K.W."/>
            <person name="Detter J.C."/>
            <person name="Han C."/>
            <person name="Tapia R."/>
            <person name="Land M."/>
            <person name="Hauser L."/>
            <person name="Chang Y.-J."/>
            <person name="Jeffries C."/>
            <person name="Kyrpides N."/>
            <person name="Ivanova N."/>
            <person name="Mikhailova N."/>
            <person name="Shelobolina E.S."/>
            <person name="Picardal F."/>
            <person name="Roden E."/>
            <person name="Emerson D."/>
            <person name="Woyke T."/>
        </authorList>
    </citation>
    <scope>NUCLEOTIDE SEQUENCE [LARGE SCALE GENOMIC DNA]</scope>
    <source>
        <strain evidence="21 22">ES-2</strain>
    </source>
</reference>
<feature type="domain" description="DNA-directed DNA polymerase family A palm" evidence="20">
    <location>
        <begin position="665"/>
        <end position="871"/>
    </location>
</feature>
<dbReference type="SUPFAM" id="SSF56672">
    <property type="entry name" value="DNA/RNA polymerases"/>
    <property type="match status" value="1"/>
</dbReference>
<keyword evidence="22" id="KW-1185">Reference proteome</keyword>
<dbReference type="InterPro" id="IPR020046">
    <property type="entry name" value="5-3_exonucl_a-hlix_arch_N"/>
</dbReference>
<evidence type="ECO:0000256" key="11">
    <source>
        <dbReference type="ARBA" id="ARBA00022839"/>
    </source>
</evidence>
<evidence type="ECO:0000256" key="3">
    <source>
        <dbReference type="ARBA" id="ARBA00012417"/>
    </source>
</evidence>
<accession>D9SIW7</accession>
<dbReference type="InterPro" id="IPR002562">
    <property type="entry name" value="3'-5'_exonuclease_dom"/>
</dbReference>
<dbReference type="SMART" id="SM00482">
    <property type="entry name" value="POLAc"/>
    <property type="match status" value="1"/>
</dbReference>
<evidence type="ECO:0000313" key="21">
    <source>
        <dbReference type="EMBL" id="ADL54243.1"/>
    </source>
</evidence>
<dbReference type="FunFam" id="1.20.1060.10:FF:000001">
    <property type="entry name" value="DNA polymerase I"/>
    <property type="match status" value="1"/>
</dbReference>
<keyword evidence="13 17" id="KW-0238">DNA-binding</keyword>
<dbReference type="FunFam" id="1.10.150.20:FF:000003">
    <property type="entry name" value="DNA polymerase I"/>
    <property type="match status" value="1"/>
</dbReference>
<dbReference type="InterPro" id="IPR018320">
    <property type="entry name" value="DNA_polymerase_1"/>
</dbReference>
<keyword evidence="10 17" id="KW-0378">Hydrolase</keyword>
<dbReference type="InterPro" id="IPR008918">
    <property type="entry name" value="HhH2"/>
</dbReference>
<keyword evidence="11 17" id="KW-0269">Exonuclease</keyword>
<dbReference type="GO" id="GO:0006302">
    <property type="term" value="P:double-strand break repair"/>
    <property type="evidence" value="ECO:0007669"/>
    <property type="project" value="TreeGrafter"/>
</dbReference>
<evidence type="ECO:0000256" key="7">
    <source>
        <dbReference type="ARBA" id="ARBA00022705"/>
    </source>
</evidence>
<dbReference type="InterPro" id="IPR002421">
    <property type="entry name" value="5-3_exonuclease"/>
</dbReference>
<keyword evidence="6 17" id="KW-0548">Nucleotidyltransferase</keyword>